<dbReference type="PANTHER" id="PTHR30576:SF10">
    <property type="entry name" value="SLL5057 PROTEIN"/>
    <property type="match status" value="1"/>
</dbReference>
<feature type="transmembrane region" description="Helical" evidence="7">
    <location>
        <begin position="12"/>
        <end position="33"/>
    </location>
</feature>
<evidence type="ECO:0000256" key="4">
    <source>
        <dbReference type="ARBA" id="ARBA00022692"/>
    </source>
</evidence>
<comment type="similarity">
    <text evidence="2">Belongs to the bacterial sugar transferase family.</text>
</comment>
<feature type="transmembrane region" description="Helical" evidence="7">
    <location>
        <begin position="282"/>
        <end position="305"/>
    </location>
</feature>
<reference evidence="9" key="1">
    <citation type="submission" date="2019-11" db="EMBL/GenBank/DDBJ databases">
        <authorList>
            <person name="Feng L."/>
        </authorList>
    </citation>
    <scope>NUCLEOTIDE SEQUENCE</scope>
    <source>
        <strain evidence="9">BgluceraseaLFYP119</strain>
    </source>
</reference>
<evidence type="ECO:0000256" key="2">
    <source>
        <dbReference type="ARBA" id="ARBA00006464"/>
    </source>
</evidence>
<name>A0A6N2SWB4_9FIRM</name>
<dbReference type="EMBL" id="CACRST010000011">
    <property type="protein sequence ID" value="VYS96571.1"/>
    <property type="molecule type" value="Genomic_DNA"/>
</dbReference>
<dbReference type="InterPro" id="IPR036291">
    <property type="entry name" value="NAD(P)-bd_dom_sf"/>
</dbReference>
<dbReference type="Pfam" id="PF02397">
    <property type="entry name" value="Bac_transf"/>
    <property type="match status" value="1"/>
</dbReference>
<keyword evidence="3 9" id="KW-0808">Transferase</keyword>
<dbReference type="InterPro" id="IPR003362">
    <property type="entry name" value="Bact_transf"/>
</dbReference>
<evidence type="ECO:0000313" key="9">
    <source>
        <dbReference type="EMBL" id="VYS96571.1"/>
    </source>
</evidence>
<dbReference type="NCBIfam" id="TIGR03025">
    <property type="entry name" value="EPS_sugtrans"/>
    <property type="match status" value="1"/>
</dbReference>
<dbReference type="SUPFAM" id="SSF51735">
    <property type="entry name" value="NAD(P)-binding Rossmann-fold domains"/>
    <property type="match status" value="1"/>
</dbReference>
<evidence type="ECO:0000256" key="6">
    <source>
        <dbReference type="ARBA" id="ARBA00023136"/>
    </source>
</evidence>
<evidence type="ECO:0000259" key="8">
    <source>
        <dbReference type="Pfam" id="PF02397"/>
    </source>
</evidence>
<feature type="transmembrane region" description="Helical" evidence="7">
    <location>
        <begin position="76"/>
        <end position="99"/>
    </location>
</feature>
<dbReference type="InterPro" id="IPR017475">
    <property type="entry name" value="EPS_sugar_tfrase"/>
</dbReference>
<feature type="transmembrane region" description="Helical" evidence="7">
    <location>
        <begin position="45"/>
        <end position="64"/>
    </location>
</feature>
<keyword evidence="6 7" id="KW-0472">Membrane</keyword>
<dbReference type="GO" id="GO:0016020">
    <property type="term" value="C:membrane"/>
    <property type="evidence" value="ECO:0007669"/>
    <property type="project" value="UniProtKB-SubCell"/>
</dbReference>
<proteinExistence type="inferred from homology"/>
<organism evidence="9">
    <name type="scientific">Blautia glucerasea</name>
    <dbReference type="NCBI Taxonomy" id="536633"/>
    <lineage>
        <taxon>Bacteria</taxon>
        <taxon>Bacillati</taxon>
        <taxon>Bacillota</taxon>
        <taxon>Clostridia</taxon>
        <taxon>Lachnospirales</taxon>
        <taxon>Lachnospiraceae</taxon>
        <taxon>Blautia</taxon>
    </lineage>
</organism>
<sequence length="480" mass="54876">MYEKKATGWLKHLDFILIDIVCLELSFLLGYFIRQRDWDVFFDANYRMMFFIFAFIQLFVVLFFDSFQGVLKRGYYLEFIAILREGILISGLSALFLVIAQLGSYYSRGVFVLTGMFFTIFTYVARCCRKVYLAKRADGGSGSRSLLIVSSKAYLNHIVNQLTANNYAGYHIVGIAVIDAEWTGSTIQNIPVVADASDMADYACREWVDEVFLCLPLEDEMTEKIQDQFLTMGITVHQTIAEDRDFTKKKQIVERIGSYTVISSSVNVATWKQAFLKRLIDICAGLAGCMMTILLTVIIGPIIYLKSPGPIFFAQERIGRNGKRFRMYKFRSMYMDAEERKAELMKQNRVQDGMMFKMENDPRIIGSEKGPGKGIGNFIRKTSIDEFPQFWNVLKGEMSLVGTRPPTVDEWEKYDLHHRARLAVKPGITGMWQVSGRSDITDFEEVVQLDTSYIENWSIGLDFRIIFKTLGAVCKGEGSM</sequence>
<dbReference type="Gene3D" id="3.40.50.720">
    <property type="entry name" value="NAD(P)-binding Rossmann-like Domain"/>
    <property type="match status" value="1"/>
</dbReference>
<dbReference type="EC" id="2.7.8.31" evidence="9"/>
<evidence type="ECO:0000256" key="1">
    <source>
        <dbReference type="ARBA" id="ARBA00004141"/>
    </source>
</evidence>
<feature type="transmembrane region" description="Helical" evidence="7">
    <location>
        <begin position="105"/>
        <end position="125"/>
    </location>
</feature>
<evidence type="ECO:0000256" key="5">
    <source>
        <dbReference type="ARBA" id="ARBA00022989"/>
    </source>
</evidence>
<keyword evidence="4 7" id="KW-0812">Transmembrane</keyword>
<dbReference type="RefSeq" id="WP_156353620.1">
    <property type="nucleotide sequence ID" value="NZ_CACRST010000011.1"/>
</dbReference>
<protein>
    <submittedName>
        <fullName evidence="9">UDP-glucose:undecaprenyl-phosphate glucose-1-phosphate transferase</fullName>
        <ecNumber evidence="9">2.7.8.31</ecNumber>
    </submittedName>
</protein>
<dbReference type="PANTHER" id="PTHR30576">
    <property type="entry name" value="COLANIC BIOSYNTHESIS UDP-GLUCOSE LIPID CARRIER TRANSFERASE"/>
    <property type="match status" value="1"/>
</dbReference>
<evidence type="ECO:0000256" key="3">
    <source>
        <dbReference type="ARBA" id="ARBA00022679"/>
    </source>
</evidence>
<gene>
    <name evidence="9" type="primary">gumD</name>
    <name evidence="9" type="ORF">BGLFYP119_01286</name>
</gene>
<dbReference type="GO" id="GO:0089702">
    <property type="term" value="F:undecaprenyl-phosphate glucose phosphotransferase activity"/>
    <property type="evidence" value="ECO:0007669"/>
    <property type="project" value="UniProtKB-EC"/>
</dbReference>
<feature type="domain" description="Bacterial sugar transferase" evidence="8">
    <location>
        <begin position="277"/>
        <end position="474"/>
    </location>
</feature>
<dbReference type="AlphaFoldDB" id="A0A6N2SWB4"/>
<keyword evidence="5 7" id="KW-1133">Transmembrane helix</keyword>
<comment type="subcellular location">
    <subcellularLocation>
        <location evidence="1">Membrane</location>
        <topology evidence="1">Multi-pass membrane protein</topology>
    </subcellularLocation>
</comment>
<accession>A0A6N2SWB4</accession>
<evidence type="ECO:0000256" key="7">
    <source>
        <dbReference type="SAM" id="Phobius"/>
    </source>
</evidence>
<dbReference type="Pfam" id="PF13727">
    <property type="entry name" value="CoA_binding_3"/>
    <property type="match status" value="1"/>
</dbReference>